<reference evidence="1" key="1">
    <citation type="journal article" date="2014" name="Nat. Commun.">
        <title>The rainbow trout genome provides novel insights into evolution after whole-genome duplication in vertebrates.</title>
        <authorList>
            <person name="Berthelot C."/>
            <person name="Brunet F."/>
            <person name="Chalopin D."/>
            <person name="Juanchich A."/>
            <person name="Bernard M."/>
            <person name="Noel B."/>
            <person name="Bento P."/>
            <person name="Da Silva C."/>
            <person name="Labadie K."/>
            <person name="Alberti A."/>
            <person name="Aury J.M."/>
            <person name="Louis A."/>
            <person name="Dehais P."/>
            <person name="Bardou P."/>
            <person name="Montfort J."/>
            <person name="Klopp C."/>
            <person name="Cabau C."/>
            <person name="Gaspin C."/>
            <person name="Thorgaard G.H."/>
            <person name="Boussaha M."/>
            <person name="Quillet E."/>
            <person name="Guyomard R."/>
            <person name="Galiana D."/>
            <person name="Bobe J."/>
            <person name="Volff J.N."/>
            <person name="Genet C."/>
            <person name="Wincker P."/>
            <person name="Jaillon O."/>
            <person name="Roest Crollius H."/>
            <person name="Guiguen Y."/>
        </authorList>
    </citation>
    <scope>NUCLEOTIDE SEQUENCE [LARGE SCALE GENOMIC DNA]</scope>
</reference>
<dbReference type="EMBL" id="FR905993">
    <property type="protein sequence ID" value="CDQ82522.1"/>
    <property type="molecule type" value="Genomic_DNA"/>
</dbReference>
<evidence type="ECO:0000313" key="2">
    <source>
        <dbReference type="Proteomes" id="UP000193380"/>
    </source>
</evidence>
<accession>A0A060XT94</accession>
<sequence>MDRAIQKLGLCIQRDNHFICSSHSKPVFVSKILHSIFFLGFIHKPQQFTPNDILGEFMPEMEGIFPGPFVNYTSKLPKRTPFSSVLDMVVSLLGPDREINILERLKKIAKYMSEPKSTYQFTSSTICVSRRNDVERSYYGVSMSCKGKQEGQIMVAVSCLSTWHSGVSNAVMTYDPISKMKRVNFDHTFNLPKNFRCQAFNVKSGAKMYPCKSCHNLFGLETRETETQIWPYGNCAEAESLSKLFDGEGFDASRVVDHKVRRQVEELVNADLQTKLESIGYEWDGDYYIPLAFALTDHHLRS</sequence>
<gene>
    <name evidence="1" type="ORF">GSONMT00012850001</name>
</gene>
<dbReference type="Proteomes" id="UP000193380">
    <property type="component" value="Unassembled WGS sequence"/>
</dbReference>
<organism evidence="1 2">
    <name type="scientific">Oncorhynchus mykiss</name>
    <name type="common">Rainbow trout</name>
    <name type="synonym">Salmo gairdneri</name>
    <dbReference type="NCBI Taxonomy" id="8022"/>
    <lineage>
        <taxon>Eukaryota</taxon>
        <taxon>Metazoa</taxon>
        <taxon>Chordata</taxon>
        <taxon>Craniata</taxon>
        <taxon>Vertebrata</taxon>
        <taxon>Euteleostomi</taxon>
        <taxon>Actinopterygii</taxon>
        <taxon>Neopterygii</taxon>
        <taxon>Teleostei</taxon>
        <taxon>Protacanthopterygii</taxon>
        <taxon>Salmoniformes</taxon>
        <taxon>Salmonidae</taxon>
        <taxon>Salmoninae</taxon>
        <taxon>Oncorhynchus</taxon>
    </lineage>
</organism>
<proteinExistence type="predicted"/>
<dbReference type="AlphaFoldDB" id="A0A060XT94"/>
<evidence type="ECO:0000313" key="1">
    <source>
        <dbReference type="EMBL" id="CDQ82522.1"/>
    </source>
</evidence>
<protein>
    <submittedName>
        <fullName evidence="1">Uncharacterized protein</fullName>
    </submittedName>
</protein>
<reference evidence="1" key="2">
    <citation type="submission" date="2014-03" db="EMBL/GenBank/DDBJ databases">
        <authorList>
            <person name="Genoscope - CEA"/>
        </authorList>
    </citation>
    <scope>NUCLEOTIDE SEQUENCE</scope>
</reference>
<name>A0A060XT94_ONCMY</name>
<dbReference type="PaxDb" id="8022-A0A060XT94"/>